<evidence type="ECO:0000256" key="1">
    <source>
        <dbReference type="ARBA" id="ARBA00004651"/>
    </source>
</evidence>
<feature type="domain" description="RCK N-terminal" evidence="3">
    <location>
        <begin position="111"/>
        <end position="228"/>
    </location>
</feature>
<evidence type="ECO:0000313" key="6">
    <source>
        <dbReference type="Proteomes" id="UP000030700"/>
    </source>
</evidence>
<dbReference type="Gene3D" id="3.30.70.1450">
    <property type="entry name" value="Regulator of K+ conductance, C-terminal domain"/>
    <property type="match status" value="1"/>
</dbReference>
<keyword evidence="2" id="KW-0812">Transmembrane</keyword>
<gene>
    <name evidence="5" type="ORF">U14_00154</name>
</gene>
<evidence type="ECO:0000259" key="3">
    <source>
        <dbReference type="PROSITE" id="PS51201"/>
    </source>
</evidence>
<dbReference type="SUPFAM" id="SSF81324">
    <property type="entry name" value="Voltage-gated potassium channels"/>
    <property type="match status" value="1"/>
</dbReference>
<dbReference type="PANTHER" id="PTHR43833:SF9">
    <property type="entry name" value="POTASSIUM CHANNEL PROTEIN YUGO-RELATED"/>
    <property type="match status" value="1"/>
</dbReference>
<dbReference type="Pfam" id="PF02254">
    <property type="entry name" value="TrkA_N"/>
    <property type="match status" value="1"/>
</dbReference>
<evidence type="ECO:0000313" key="5">
    <source>
        <dbReference type="EMBL" id="GAK48942.1"/>
    </source>
</evidence>
<dbReference type="Pfam" id="PF02080">
    <property type="entry name" value="TrkA_C"/>
    <property type="match status" value="1"/>
</dbReference>
<organism evidence="5">
    <name type="scientific">Candidatus Moduliflexus flocculans</name>
    <dbReference type="NCBI Taxonomy" id="1499966"/>
    <lineage>
        <taxon>Bacteria</taxon>
        <taxon>Candidatus Moduliflexota</taxon>
        <taxon>Candidatus Moduliflexia</taxon>
        <taxon>Candidatus Moduliflexales</taxon>
        <taxon>Candidatus Moduliflexaceae</taxon>
    </lineage>
</organism>
<dbReference type="InterPro" id="IPR050721">
    <property type="entry name" value="Trk_Ktr_HKT_K-transport"/>
</dbReference>
<comment type="subcellular location">
    <subcellularLocation>
        <location evidence="1">Cell membrane</location>
        <topology evidence="1">Multi-pass membrane protein</topology>
    </subcellularLocation>
</comment>
<keyword evidence="2" id="KW-1133">Transmembrane helix</keyword>
<evidence type="ECO:0000256" key="2">
    <source>
        <dbReference type="SAM" id="Phobius"/>
    </source>
</evidence>
<dbReference type="GO" id="GO:0006813">
    <property type="term" value="P:potassium ion transport"/>
    <property type="evidence" value="ECO:0007669"/>
    <property type="project" value="InterPro"/>
</dbReference>
<feature type="transmembrane region" description="Helical" evidence="2">
    <location>
        <begin position="12"/>
        <end position="32"/>
    </location>
</feature>
<reference evidence="5" key="1">
    <citation type="journal article" date="2015" name="PeerJ">
        <title>First genomic representation of candidate bacterial phylum KSB3 points to enhanced environmental sensing as a trigger of wastewater bulking.</title>
        <authorList>
            <person name="Sekiguchi Y."/>
            <person name="Ohashi A."/>
            <person name="Parks D.H."/>
            <person name="Yamauchi T."/>
            <person name="Tyson G.W."/>
            <person name="Hugenholtz P."/>
        </authorList>
    </citation>
    <scope>NUCLEOTIDE SEQUENCE [LARGE SCALE GENOMIC DNA]</scope>
</reference>
<dbReference type="GO" id="GO:0005886">
    <property type="term" value="C:plasma membrane"/>
    <property type="evidence" value="ECO:0007669"/>
    <property type="project" value="UniProtKB-SubCell"/>
</dbReference>
<dbReference type="SUPFAM" id="SSF51735">
    <property type="entry name" value="NAD(P)-binding Rossmann-fold domains"/>
    <property type="match status" value="1"/>
</dbReference>
<protein>
    <submittedName>
        <fullName evidence="5">K+ transport systems, NAD-binding component</fullName>
    </submittedName>
</protein>
<dbReference type="PROSITE" id="PS51202">
    <property type="entry name" value="RCK_C"/>
    <property type="match status" value="1"/>
</dbReference>
<dbReference type="SUPFAM" id="SSF116726">
    <property type="entry name" value="TrkA C-terminal domain-like"/>
    <property type="match status" value="1"/>
</dbReference>
<dbReference type="InterPro" id="IPR013099">
    <property type="entry name" value="K_chnl_dom"/>
</dbReference>
<dbReference type="PROSITE" id="PS51201">
    <property type="entry name" value="RCK_N"/>
    <property type="match status" value="1"/>
</dbReference>
<dbReference type="PANTHER" id="PTHR43833">
    <property type="entry name" value="POTASSIUM CHANNEL PROTEIN 2-RELATED-RELATED"/>
    <property type="match status" value="1"/>
</dbReference>
<accession>A0A0S6VW79</accession>
<dbReference type="AlphaFoldDB" id="A0A0S6VW79"/>
<dbReference type="InterPro" id="IPR006037">
    <property type="entry name" value="RCK_C"/>
</dbReference>
<dbReference type="Gene3D" id="3.40.50.720">
    <property type="entry name" value="NAD(P)-binding Rossmann-like Domain"/>
    <property type="match status" value="1"/>
</dbReference>
<evidence type="ECO:0000259" key="4">
    <source>
        <dbReference type="PROSITE" id="PS51202"/>
    </source>
</evidence>
<dbReference type="Pfam" id="PF07885">
    <property type="entry name" value="Ion_trans_2"/>
    <property type="match status" value="1"/>
</dbReference>
<dbReference type="InterPro" id="IPR036291">
    <property type="entry name" value="NAD(P)-bd_dom_sf"/>
</dbReference>
<feature type="transmembrane region" description="Helical" evidence="2">
    <location>
        <begin position="65"/>
        <end position="89"/>
    </location>
</feature>
<sequence length="343" mass="37689">MIVSLSSHRKLVRSLVLIMGVVGFGTAGYMLLEGWSAMDALFMTIITMSTIGYGEVHKLTPKGQLFTIGIIVLSIGLAGYALSGLGAFIMEGEFKRFLRERRMEKDISKLTDHIILCGLGRVGLRIAEELSRAGMSFVVIEQDDAALQEVAEQEHILFLHGDATRDETLIRAGIKSASGLMTTLREDKDNVFVVLCARSLNPKLFIVARVIEEKNEPLLRKAGADRIVSPDAIGGLRMASLMLRPKVIAFFDEMLRVTGQLLRIEEVDIDEYPALQNRSLGAVNIRKRTGALVLAIKSGNDAYQFNPGANTELRPGDVLIVVGTDQQIASQRWTAEYGQINQG</sequence>
<dbReference type="STRING" id="1499966.U14_00154"/>
<dbReference type="GO" id="GO:0008324">
    <property type="term" value="F:monoatomic cation transmembrane transporter activity"/>
    <property type="evidence" value="ECO:0007669"/>
    <property type="project" value="InterPro"/>
</dbReference>
<dbReference type="Proteomes" id="UP000030700">
    <property type="component" value="Unassembled WGS sequence"/>
</dbReference>
<dbReference type="EMBL" id="DF820455">
    <property type="protein sequence ID" value="GAK48942.1"/>
    <property type="molecule type" value="Genomic_DNA"/>
</dbReference>
<dbReference type="Gene3D" id="1.10.287.70">
    <property type="match status" value="1"/>
</dbReference>
<name>A0A0S6VW79_9BACT</name>
<dbReference type="InterPro" id="IPR003148">
    <property type="entry name" value="RCK_N"/>
</dbReference>
<dbReference type="HOGENOM" id="CLU_050982_0_1_0"/>
<keyword evidence="6" id="KW-1185">Reference proteome</keyword>
<dbReference type="InterPro" id="IPR036721">
    <property type="entry name" value="RCK_C_sf"/>
</dbReference>
<keyword evidence="2" id="KW-0472">Membrane</keyword>
<feature type="domain" description="RCK C-terminal" evidence="4">
    <location>
        <begin position="252"/>
        <end position="337"/>
    </location>
</feature>
<proteinExistence type="predicted"/>